<feature type="region of interest" description="Disordered" evidence="1">
    <location>
        <begin position="1"/>
        <end position="101"/>
    </location>
</feature>
<proteinExistence type="predicted"/>
<evidence type="ECO:0000313" key="3">
    <source>
        <dbReference type="Proteomes" id="UP001162483"/>
    </source>
</evidence>
<gene>
    <name evidence="2" type="ORF">SPARVUS_LOCUS3834226</name>
</gene>
<protein>
    <submittedName>
        <fullName evidence="2">Uncharacterized protein</fullName>
    </submittedName>
</protein>
<accession>A0ABN9BWL8</accession>
<dbReference type="EMBL" id="CATNWA010006439">
    <property type="protein sequence ID" value="CAI9552115.1"/>
    <property type="molecule type" value="Genomic_DNA"/>
</dbReference>
<evidence type="ECO:0000313" key="2">
    <source>
        <dbReference type="EMBL" id="CAI9552115.1"/>
    </source>
</evidence>
<sequence length="123" mass="14060">MAESGDESQQQWEAVQGPMTHSGPGSSKRRRWYRGPWQSGEARQQREQTTEAHGAGWRWRQQYSEAIHRPRFKTGTQQREQTTKTHMAEDGSGSSMRRRYRGPWHSVVMGATATGCQKVADRG</sequence>
<keyword evidence="3" id="KW-1185">Reference proteome</keyword>
<feature type="non-terminal residue" evidence="2">
    <location>
        <position position="123"/>
    </location>
</feature>
<dbReference type="Proteomes" id="UP001162483">
    <property type="component" value="Unassembled WGS sequence"/>
</dbReference>
<name>A0ABN9BWL8_9NEOB</name>
<organism evidence="2 3">
    <name type="scientific">Staurois parvus</name>
    <dbReference type="NCBI Taxonomy" id="386267"/>
    <lineage>
        <taxon>Eukaryota</taxon>
        <taxon>Metazoa</taxon>
        <taxon>Chordata</taxon>
        <taxon>Craniata</taxon>
        <taxon>Vertebrata</taxon>
        <taxon>Euteleostomi</taxon>
        <taxon>Amphibia</taxon>
        <taxon>Batrachia</taxon>
        <taxon>Anura</taxon>
        <taxon>Neobatrachia</taxon>
        <taxon>Ranoidea</taxon>
        <taxon>Ranidae</taxon>
        <taxon>Staurois</taxon>
    </lineage>
</organism>
<evidence type="ECO:0000256" key="1">
    <source>
        <dbReference type="SAM" id="MobiDB-lite"/>
    </source>
</evidence>
<reference evidence="2" key="1">
    <citation type="submission" date="2023-05" db="EMBL/GenBank/DDBJ databases">
        <authorList>
            <person name="Stuckert A."/>
        </authorList>
    </citation>
    <scope>NUCLEOTIDE SEQUENCE</scope>
</reference>
<comment type="caution">
    <text evidence="2">The sequence shown here is derived from an EMBL/GenBank/DDBJ whole genome shotgun (WGS) entry which is preliminary data.</text>
</comment>